<proteinExistence type="predicted"/>
<dbReference type="Proteomes" id="UP000655589">
    <property type="component" value="Unassembled WGS sequence"/>
</dbReference>
<feature type="domain" description="DUF8094" evidence="2">
    <location>
        <begin position="49"/>
        <end position="328"/>
    </location>
</feature>
<sequence length="343" mass="36300">MAPVNTRRPPSPRLRATLTALVGAGTAVLLAGCTTAPPAPEPEAPVVAAVVSASQERKILDSVSAVLERANGEDAAPLGSRLTGPALTTREAELRIATRAEDQALLTDLTLEARLMVLPSDEGWPRRSYVVMEPPGPKIAPVLAVFEQAGPREQYKLWAYVRLAPGVTLPHFAEPVLGSPAVAPDDDGLLVPPGQVAEQYASLLTAGERSRYADTFTDDDYLSDWLRSSGRRQVAEIEKADGTGSFEVAFEPADEPVVAVRTLDGGAMVVVALRGQETLRAEEHWQLAPRSPSVAALWDDGDGTNVLRTSYHHTVALYVPPAGSGARVSLLGVQPVPFAVSAG</sequence>
<reference evidence="3" key="1">
    <citation type="journal article" date="2014" name="Int. J. Syst. Evol. Microbiol.">
        <title>Complete genome sequence of Corynebacterium casei LMG S-19264T (=DSM 44701T), isolated from a smear-ripened cheese.</title>
        <authorList>
            <consortium name="US DOE Joint Genome Institute (JGI-PGF)"/>
            <person name="Walter F."/>
            <person name="Albersmeier A."/>
            <person name="Kalinowski J."/>
            <person name="Ruckert C."/>
        </authorList>
    </citation>
    <scope>NUCLEOTIDE SEQUENCE</scope>
    <source>
        <strain evidence="3">JCM 3051</strain>
    </source>
</reference>
<keyword evidence="4" id="KW-1185">Reference proteome</keyword>
<evidence type="ECO:0000313" key="4">
    <source>
        <dbReference type="Proteomes" id="UP000655589"/>
    </source>
</evidence>
<dbReference type="AlphaFoldDB" id="A0A8H9GH23"/>
<dbReference type="InterPro" id="IPR058407">
    <property type="entry name" value="DUF8094"/>
</dbReference>
<evidence type="ECO:0000259" key="2">
    <source>
        <dbReference type="Pfam" id="PF26366"/>
    </source>
</evidence>
<evidence type="ECO:0000313" key="3">
    <source>
        <dbReference type="EMBL" id="GGM26729.1"/>
    </source>
</evidence>
<protein>
    <recommendedName>
        <fullName evidence="2">DUF8094 domain-containing protein</fullName>
    </recommendedName>
</protein>
<evidence type="ECO:0000256" key="1">
    <source>
        <dbReference type="SAM" id="SignalP"/>
    </source>
</evidence>
<dbReference type="EMBL" id="BMPT01000008">
    <property type="protein sequence ID" value="GGM26729.1"/>
    <property type="molecule type" value="Genomic_DNA"/>
</dbReference>
<comment type="caution">
    <text evidence="3">The sequence shown here is derived from an EMBL/GenBank/DDBJ whole genome shotgun (WGS) entry which is preliminary data.</text>
</comment>
<name>A0A8H9GH23_9MICO</name>
<dbReference type="PROSITE" id="PS51257">
    <property type="entry name" value="PROKAR_LIPOPROTEIN"/>
    <property type="match status" value="1"/>
</dbReference>
<dbReference type="Pfam" id="PF26366">
    <property type="entry name" value="DUF8094"/>
    <property type="match status" value="1"/>
</dbReference>
<reference evidence="3" key="2">
    <citation type="submission" date="2020-09" db="EMBL/GenBank/DDBJ databases">
        <authorList>
            <person name="Sun Q."/>
            <person name="Ohkuma M."/>
        </authorList>
    </citation>
    <scope>NUCLEOTIDE SEQUENCE</scope>
    <source>
        <strain evidence="3">JCM 3051</strain>
    </source>
</reference>
<feature type="signal peptide" evidence="1">
    <location>
        <begin position="1"/>
        <end position="31"/>
    </location>
</feature>
<organism evidence="3 4">
    <name type="scientific">Promicromonospora citrea</name>
    <dbReference type="NCBI Taxonomy" id="43677"/>
    <lineage>
        <taxon>Bacteria</taxon>
        <taxon>Bacillati</taxon>
        <taxon>Actinomycetota</taxon>
        <taxon>Actinomycetes</taxon>
        <taxon>Micrococcales</taxon>
        <taxon>Promicromonosporaceae</taxon>
        <taxon>Promicromonospora</taxon>
    </lineage>
</organism>
<gene>
    <name evidence="3" type="ORF">GCM10010102_22980</name>
</gene>
<feature type="chain" id="PRO_5038426318" description="DUF8094 domain-containing protein" evidence="1">
    <location>
        <begin position="32"/>
        <end position="343"/>
    </location>
</feature>
<accession>A0A8H9GH23</accession>
<keyword evidence="1" id="KW-0732">Signal</keyword>